<accession>A0A9P8PXW0</accession>
<feature type="region of interest" description="Disordered" evidence="1">
    <location>
        <begin position="113"/>
        <end position="142"/>
    </location>
</feature>
<sequence>MTDIKIKHQETFVDDRSPSVNSTRLKSGIAKSKLSEVDIDELFQSISVSADEIELDSVTPLMAVKLLDYLISHLVRDVHSDTKEKNMKAIITLTQHDDPLIAKLVNTDIKGNFEELPTSPKKRLREPTPERVSSDESPLGSDISYKLKKTLSREPSPDPQSTLLAKRFALKAPPKLTSTQYLDRINQYCEFSAAVYLSTIQYIYKLVVDWTLMKLTPLNVHRLIIAALRISCKVVEDINHRQTFIAKIGGVNVKDLQSLELSILFLLKFECQVGKESLKDVINLIRKIYQERNGIE</sequence>
<gene>
    <name evidence="2" type="ORF">WICMUC_000403</name>
</gene>
<dbReference type="Proteomes" id="UP000769528">
    <property type="component" value="Unassembled WGS sequence"/>
</dbReference>
<dbReference type="GO" id="GO:0019901">
    <property type="term" value="F:protein kinase binding"/>
    <property type="evidence" value="ECO:0007669"/>
    <property type="project" value="InterPro"/>
</dbReference>
<keyword evidence="3" id="KW-1185">Reference proteome</keyword>
<proteinExistence type="predicted"/>
<dbReference type="EMBL" id="JAEUBF010000131">
    <property type="protein sequence ID" value="KAH3680336.1"/>
    <property type="molecule type" value="Genomic_DNA"/>
</dbReference>
<dbReference type="GO" id="GO:0005634">
    <property type="term" value="C:nucleus"/>
    <property type="evidence" value="ECO:0007669"/>
    <property type="project" value="TreeGrafter"/>
</dbReference>
<dbReference type="InterPro" id="IPR036915">
    <property type="entry name" value="Cyclin-like_sf"/>
</dbReference>
<evidence type="ECO:0000313" key="2">
    <source>
        <dbReference type="EMBL" id="KAH3680336.1"/>
    </source>
</evidence>
<dbReference type="GO" id="GO:0016538">
    <property type="term" value="F:cyclin-dependent protein serine/threonine kinase regulator activity"/>
    <property type="evidence" value="ECO:0007669"/>
    <property type="project" value="TreeGrafter"/>
</dbReference>
<dbReference type="PANTHER" id="PTHR15615">
    <property type="match status" value="1"/>
</dbReference>
<feature type="compositionally biased region" description="Basic and acidic residues" evidence="1">
    <location>
        <begin position="125"/>
        <end position="134"/>
    </location>
</feature>
<name>A0A9P8PXW0_9ASCO</name>
<reference evidence="2" key="2">
    <citation type="submission" date="2021-01" db="EMBL/GenBank/DDBJ databases">
        <authorList>
            <person name="Schikora-Tamarit M.A."/>
        </authorList>
    </citation>
    <scope>NUCLEOTIDE SEQUENCE</scope>
    <source>
        <strain evidence="2">CBS6341</strain>
    </source>
</reference>
<dbReference type="Gene3D" id="1.10.472.10">
    <property type="entry name" value="Cyclin-like"/>
    <property type="match status" value="1"/>
</dbReference>
<dbReference type="GO" id="GO:0000307">
    <property type="term" value="C:cyclin-dependent protein kinase holoenzyme complex"/>
    <property type="evidence" value="ECO:0007669"/>
    <property type="project" value="UniProtKB-ARBA"/>
</dbReference>
<comment type="caution">
    <text evidence="2">The sequence shown here is derived from an EMBL/GenBank/DDBJ whole genome shotgun (WGS) entry which is preliminary data.</text>
</comment>
<dbReference type="SUPFAM" id="SSF47954">
    <property type="entry name" value="Cyclin-like"/>
    <property type="match status" value="1"/>
</dbReference>
<organism evidence="2 3">
    <name type="scientific">Wickerhamomyces mucosus</name>
    <dbReference type="NCBI Taxonomy" id="1378264"/>
    <lineage>
        <taxon>Eukaryota</taxon>
        <taxon>Fungi</taxon>
        <taxon>Dikarya</taxon>
        <taxon>Ascomycota</taxon>
        <taxon>Saccharomycotina</taxon>
        <taxon>Saccharomycetes</taxon>
        <taxon>Phaffomycetales</taxon>
        <taxon>Wickerhamomycetaceae</taxon>
        <taxon>Wickerhamomyces</taxon>
    </lineage>
</organism>
<dbReference type="CDD" id="cd20558">
    <property type="entry name" value="CYCLIN_ScPCL7-like"/>
    <property type="match status" value="1"/>
</dbReference>
<evidence type="ECO:0008006" key="4">
    <source>
        <dbReference type="Google" id="ProtNLM"/>
    </source>
</evidence>
<dbReference type="PANTHER" id="PTHR15615:SF94">
    <property type="entry name" value="PHO85 CYCLIN-6-RELATED"/>
    <property type="match status" value="1"/>
</dbReference>
<evidence type="ECO:0000256" key="1">
    <source>
        <dbReference type="SAM" id="MobiDB-lite"/>
    </source>
</evidence>
<dbReference type="Pfam" id="PF08613">
    <property type="entry name" value="Cyclin"/>
    <property type="match status" value="1"/>
</dbReference>
<reference evidence="2" key="1">
    <citation type="journal article" date="2021" name="Open Biol.">
        <title>Shared evolutionary footprints suggest mitochondrial oxidative damage underlies multiple complex I losses in fungi.</title>
        <authorList>
            <person name="Schikora-Tamarit M.A."/>
            <person name="Marcet-Houben M."/>
            <person name="Nosek J."/>
            <person name="Gabaldon T."/>
        </authorList>
    </citation>
    <scope>NUCLEOTIDE SEQUENCE</scope>
    <source>
        <strain evidence="2">CBS6341</strain>
    </source>
</reference>
<protein>
    <recommendedName>
        <fullName evidence="4">Cyclin-like domain-containing protein</fullName>
    </recommendedName>
</protein>
<dbReference type="AlphaFoldDB" id="A0A9P8PXW0"/>
<dbReference type="InterPro" id="IPR013922">
    <property type="entry name" value="Cyclin_PHO80-like"/>
</dbReference>
<evidence type="ECO:0000313" key="3">
    <source>
        <dbReference type="Proteomes" id="UP000769528"/>
    </source>
</evidence>
<dbReference type="OrthoDB" id="3980263at2759"/>